<dbReference type="InterPro" id="IPR008271">
    <property type="entry name" value="Ser/Thr_kinase_AS"/>
</dbReference>
<dbReference type="Pfam" id="PF07714">
    <property type="entry name" value="PK_Tyr_Ser-Thr"/>
    <property type="match status" value="1"/>
</dbReference>
<evidence type="ECO:0000256" key="6">
    <source>
        <dbReference type="ARBA" id="ARBA00022692"/>
    </source>
</evidence>
<evidence type="ECO:0000256" key="16">
    <source>
        <dbReference type="SAM" id="Phobius"/>
    </source>
</evidence>
<dbReference type="InterPro" id="IPR017441">
    <property type="entry name" value="Protein_kinase_ATP_BS"/>
</dbReference>
<keyword evidence="8" id="KW-0430">Lectin</keyword>
<feature type="region of interest" description="Disordered" evidence="15">
    <location>
        <begin position="797"/>
        <end position="818"/>
    </location>
</feature>
<keyword evidence="19" id="KW-1185">Reference proteome</keyword>
<evidence type="ECO:0000313" key="18">
    <source>
        <dbReference type="EnsemblPlants" id="LPERR09G04410.1"/>
    </source>
</evidence>
<evidence type="ECO:0000256" key="7">
    <source>
        <dbReference type="ARBA" id="ARBA00022729"/>
    </source>
</evidence>
<dbReference type="GO" id="GO:0005524">
    <property type="term" value="F:ATP binding"/>
    <property type="evidence" value="ECO:0007669"/>
    <property type="project" value="UniProtKB-UniRule"/>
</dbReference>
<evidence type="ECO:0000256" key="14">
    <source>
        <dbReference type="PROSITE-ProRule" id="PRU10141"/>
    </source>
</evidence>
<comment type="similarity">
    <text evidence="3">In the C-terminal section; belongs to the protein kinase superfamily. Ser/Thr protein kinase family.</text>
</comment>
<dbReference type="SUPFAM" id="SSF49899">
    <property type="entry name" value="Concanavalin A-like lectins/glucanases"/>
    <property type="match status" value="1"/>
</dbReference>
<keyword evidence="7" id="KW-0732">Signal</keyword>
<feature type="binding site" evidence="14">
    <location>
        <position position="872"/>
    </location>
    <ligand>
        <name>ATP</name>
        <dbReference type="ChEBI" id="CHEBI:30616"/>
    </ligand>
</feature>
<dbReference type="Gene3D" id="1.10.510.10">
    <property type="entry name" value="Transferase(Phosphotransferase) domain 1"/>
    <property type="match status" value="2"/>
</dbReference>
<dbReference type="InterPro" id="IPR013320">
    <property type="entry name" value="ConA-like_dom_sf"/>
</dbReference>
<dbReference type="GO" id="GO:0004674">
    <property type="term" value="F:protein serine/threonine kinase activity"/>
    <property type="evidence" value="ECO:0007669"/>
    <property type="project" value="UniProtKB-KW"/>
</dbReference>
<dbReference type="CDD" id="cd06899">
    <property type="entry name" value="lectin_legume_LecRK_Arcelin_ConA"/>
    <property type="match status" value="1"/>
</dbReference>
<dbReference type="Proteomes" id="UP000032180">
    <property type="component" value="Chromosome 9"/>
</dbReference>
<dbReference type="CDD" id="cd14066">
    <property type="entry name" value="STKc_IRAK"/>
    <property type="match status" value="1"/>
</dbReference>
<evidence type="ECO:0000259" key="17">
    <source>
        <dbReference type="PROSITE" id="PS50011"/>
    </source>
</evidence>
<dbReference type="InterPro" id="IPR001245">
    <property type="entry name" value="Ser-Thr/Tyr_kinase_cat_dom"/>
</dbReference>
<evidence type="ECO:0000256" key="10">
    <source>
        <dbReference type="ARBA" id="ARBA00022777"/>
    </source>
</evidence>
<evidence type="ECO:0000256" key="13">
    <source>
        <dbReference type="ARBA" id="ARBA00023136"/>
    </source>
</evidence>
<dbReference type="PANTHER" id="PTHR27007">
    <property type="match status" value="1"/>
</dbReference>
<evidence type="ECO:0000256" key="9">
    <source>
        <dbReference type="ARBA" id="ARBA00022741"/>
    </source>
</evidence>
<name>A0A0D9XCN5_9ORYZ</name>
<reference evidence="18" key="3">
    <citation type="submission" date="2015-04" db="UniProtKB">
        <authorList>
            <consortium name="EnsemblPlants"/>
        </authorList>
    </citation>
    <scope>IDENTIFICATION</scope>
</reference>
<feature type="region of interest" description="Disordered" evidence="15">
    <location>
        <begin position="1277"/>
        <end position="1325"/>
    </location>
</feature>
<feature type="transmembrane region" description="Helical" evidence="16">
    <location>
        <begin position="103"/>
        <end position="125"/>
    </location>
</feature>
<dbReference type="GO" id="GO:0016020">
    <property type="term" value="C:membrane"/>
    <property type="evidence" value="ECO:0007669"/>
    <property type="project" value="UniProtKB-SubCell"/>
</dbReference>
<reference evidence="19" key="2">
    <citation type="submission" date="2013-12" db="EMBL/GenBank/DDBJ databases">
        <authorList>
            <person name="Yu Y."/>
            <person name="Lee S."/>
            <person name="de Baynast K."/>
            <person name="Wissotski M."/>
            <person name="Liu L."/>
            <person name="Talag J."/>
            <person name="Goicoechea J."/>
            <person name="Angelova A."/>
            <person name="Jetty R."/>
            <person name="Kudrna D."/>
            <person name="Golser W."/>
            <person name="Rivera L."/>
            <person name="Zhang J."/>
            <person name="Wing R."/>
        </authorList>
    </citation>
    <scope>NUCLEOTIDE SEQUENCE</scope>
</reference>
<dbReference type="PROSITE" id="PS00107">
    <property type="entry name" value="PROTEIN_KINASE_ATP"/>
    <property type="match status" value="1"/>
</dbReference>
<feature type="region of interest" description="Disordered" evidence="15">
    <location>
        <begin position="1"/>
        <end position="102"/>
    </location>
</feature>
<keyword evidence="4" id="KW-0723">Serine/threonine-protein kinase</keyword>
<dbReference type="GO" id="GO:0006952">
    <property type="term" value="P:defense response"/>
    <property type="evidence" value="ECO:0007669"/>
    <property type="project" value="UniProtKB-ARBA"/>
</dbReference>
<feature type="domain" description="Protein kinase" evidence="17">
    <location>
        <begin position="839"/>
        <end position="1117"/>
    </location>
</feature>
<dbReference type="PROSITE" id="PS00108">
    <property type="entry name" value="PROTEIN_KINASE_ST"/>
    <property type="match status" value="2"/>
</dbReference>
<reference evidence="18 19" key="1">
    <citation type="submission" date="2012-08" db="EMBL/GenBank/DDBJ databases">
        <title>Oryza genome evolution.</title>
        <authorList>
            <person name="Wing R.A."/>
        </authorList>
    </citation>
    <scope>NUCLEOTIDE SEQUENCE</scope>
</reference>
<accession>A0A0D9XCN5</accession>
<evidence type="ECO:0000313" key="19">
    <source>
        <dbReference type="Proteomes" id="UP000032180"/>
    </source>
</evidence>
<sequence>MASPPTPAEYQSYQEFAPSSSSLLSDEAPSSQPSAPPSIPAPAPAPAPTPSPPSYQPPAPASPTAQPPVPVILSPQGAPETPPHAQPPITPDQPKTNTPTKTIGMAVGPAVVVCVVAAVLLWLWWQKRRKNSHNNDSESDGHHGNSDLERAEVAIKKFSMDSTSQGRREFEAEVRIITRLRHRNLVQLHGWCDSRKGLLLVYELVAGGSLDKHIYDANRLFTWSERYKIIMGLGAALCYLHQEWEQCVVHGDIKPSNIMVDSSYNTKLGDFGLARLVDHGKAWKATTSVFGTAGYIDPEFVITGKPSTQSDVYSFGIVLLEIVCAKPPVVLLEDEPSFVLLKWVWNLYSQNSILDAADERLRGGGATIDEWQMERVLVVGLWCAHPDLRERPSIARAMNVLQSDDARLPDLSRQIYRSKCSQPPIDVAVGGYYSGVTDGTFSGNGVLTSDTTTTRSSGSFSSPRPTTMAVPLAVLLSLCYLLTLCNHIPFVTSVSFDLNFSDSTTSPCGATLQCDLDAFFRPGMIDLTKADRTGNINDSIGLIWYKPEAVPLWDKATGELASFTTSFSFQIMIDEMSTDYKPGDGMTFFLTQYPPAPRNQTYSGGGSLGVFHFLNPLPPQYRTVAVEFDIFQNPEWNDSEYQHVGIDVNSLQSVASTDVNNLTTGSTMRATVSYDNSTMLLLVDLNVNATLSYQVISTVDLRNVLPEEVAVGFSATTGFSAELHQVLSWSFTSTLQPRAPAPPPAYGPAPQSPPIPHTKTEPSKKLLVMILAPVVIACAVSGLILWLWMKKPRRKLRDEGATNGSDSEEKHEDGDELERGVIGPKRFQYRDLVDATGDFVEEGKLGRGGFGQVYRGLLRSDDHPDGVPVAIKVFSSDSSCQGRREFEAEVRIISQLRHRNLVRLLGWCDSRKGLLLVYELVPEGSLDKHIYNTERILTWPERFKIILGLGSALTYLHQEWEQCIVHGDIKPSNIMLDSSYNTKLGDFGLARLADHGTGPRTTNLIQGTAGYIDPDFVNTRQRSTQSDVYSFGVVLLEIVAGRQPVVHHEGVPSFMLLKWVWGLYRQNATVNAADERLQGNDELSDRQMERTLVVGLWCAHPEPGQRPSIVQAMHALQSEDVKLPELSLEMYMAPPPNLAMGGGYSGGYSSNFSSSLPSSVTSGTTRLLPIYIYPLQRKIPQKGLAFWIWYPMVVFCLPNWWERVAFVVASFFQIEPHLFPRLPRCHLRKVAPFVRDLCKKHGLPYAAASFWDANVLTWKTLRAAALQGRKATSGAAPKNLARAALPSSDTGGDNSAASHLLHRPSSASPPLDPWPAKPGGGRDGGGGAFLIRFGARRGELMWVAAVWLRRGEPERPHGETASLRKRVDAAADSISTGKERRRHGNGGMLAHTVKGLLR</sequence>
<keyword evidence="11 14" id="KW-0067">ATP-binding</keyword>
<feature type="compositionally biased region" description="Pro residues" evidence="15">
    <location>
        <begin position="80"/>
        <end position="91"/>
    </location>
</feature>
<dbReference type="InterPro" id="IPR050528">
    <property type="entry name" value="L-type_Lectin-RKs"/>
</dbReference>
<feature type="compositionally biased region" description="Basic and acidic residues" evidence="15">
    <location>
        <begin position="807"/>
        <end position="818"/>
    </location>
</feature>
<evidence type="ECO:0000256" key="2">
    <source>
        <dbReference type="ARBA" id="ARBA00008536"/>
    </source>
</evidence>
<dbReference type="EnsemblPlants" id="LPERR09G04410.1">
    <property type="protein sequence ID" value="LPERR09G04410.1"/>
    <property type="gene ID" value="LPERR09G04410"/>
</dbReference>
<organism evidence="18 19">
    <name type="scientific">Leersia perrieri</name>
    <dbReference type="NCBI Taxonomy" id="77586"/>
    <lineage>
        <taxon>Eukaryota</taxon>
        <taxon>Viridiplantae</taxon>
        <taxon>Streptophyta</taxon>
        <taxon>Embryophyta</taxon>
        <taxon>Tracheophyta</taxon>
        <taxon>Spermatophyta</taxon>
        <taxon>Magnoliopsida</taxon>
        <taxon>Liliopsida</taxon>
        <taxon>Poales</taxon>
        <taxon>Poaceae</taxon>
        <taxon>BOP clade</taxon>
        <taxon>Oryzoideae</taxon>
        <taxon>Oryzeae</taxon>
        <taxon>Oryzinae</taxon>
        <taxon>Leersia</taxon>
    </lineage>
</organism>
<keyword evidence="6 16" id="KW-0812">Transmembrane</keyword>
<dbReference type="Gene3D" id="2.60.120.200">
    <property type="match status" value="1"/>
</dbReference>
<dbReference type="FunFam" id="1.10.510.10:FF:000522">
    <property type="entry name" value="L-type lectin-domain containing receptor kinase IX.1"/>
    <property type="match status" value="2"/>
</dbReference>
<proteinExistence type="inferred from homology"/>
<dbReference type="Pfam" id="PF00069">
    <property type="entry name" value="Pkinase"/>
    <property type="match status" value="1"/>
</dbReference>
<evidence type="ECO:0000256" key="3">
    <source>
        <dbReference type="ARBA" id="ARBA00010217"/>
    </source>
</evidence>
<dbReference type="STRING" id="77586.A0A0D9XCN5"/>
<dbReference type="GO" id="GO:0030246">
    <property type="term" value="F:carbohydrate binding"/>
    <property type="evidence" value="ECO:0007669"/>
    <property type="project" value="UniProtKB-KW"/>
</dbReference>
<dbReference type="HOGENOM" id="CLU_254515_0_0_1"/>
<evidence type="ECO:0000256" key="11">
    <source>
        <dbReference type="ARBA" id="ARBA00022840"/>
    </source>
</evidence>
<keyword evidence="5" id="KW-0808">Transferase</keyword>
<dbReference type="Pfam" id="PF00139">
    <property type="entry name" value="Lectin_legB"/>
    <property type="match status" value="1"/>
</dbReference>
<feature type="compositionally biased region" description="Pro residues" evidence="15">
    <location>
        <begin position="739"/>
        <end position="756"/>
    </location>
</feature>
<dbReference type="GO" id="GO:0051707">
    <property type="term" value="P:response to other organism"/>
    <property type="evidence" value="ECO:0007669"/>
    <property type="project" value="UniProtKB-ARBA"/>
</dbReference>
<feature type="transmembrane region" description="Helical" evidence="16">
    <location>
        <begin position="766"/>
        <end position="788"/>
    </location>
</feature>
<dbReference type="PROSITE" id="PS50011">
    <property type="entry name" value="PROTEIN_KINASE_DOM"/>
    <property type="match status" value="2"/>
</dbReference>
<keyword evidence="9 14" id="KW-0547">Nucleotide-binding</keyword>
<dbReference type="SMART" id="SM00220">
    <property type="entry name" value="S_TKc"/>
    <property type="match status" value="2"/>
</dbReference>
<dbReference type="eggNOG" id="ENOG502QTX3">
    <property type="taxonomic scope" value="Eukaryota"/>
</dbReference>
<dbReference type="Gene3D" id="3.30.200.20">
    <property type="entry name" value="Phosphorylase Kinase, domain 1"/>
    <property type="match status" value="2"/>
</dbReference>
<keyword evidence="10" id="KW-0418">Kinase</keyword>
<comment type="similarity">
    <text evidence="2">In the N-terminal section; belongs to the leguminous lectin family.</text>
</comment>
<keyword evidence="12 16" id="KW-1133">Transmembrane helix</keyword>
<feature type="compositionally biased region" description="Low complexity" evidence="15">
    <location>
        <begin position="17"/>
        <end position="33"/>
    </location>
</feature>
<dbReference type="SUPFAM" id="SSF56112">
    <property type="entry name" value="Protein kinase-like (PK-like)"/>
    <property type="match status" value="2"/>
</dbReference>
<evidence type="ECO:0000256" key="1">
    <source>
        <dbReference type="ARBA" id="ARBA00004479"/>
    </source>
</evidence>
<dbReference type="InterPro" id="IPR000719">
    <property type="entry name" value="Prot_kinase_dom"/>
</dbReference>
<evidence type="ECO:0000256" key="15">
    <source>
        <dbReference type="SAM" id="MobiDB-lite"/>
    </source>
</evidence>
<dbReference type="InterPro" id="IPR011009">
    <property type="entry name" value="Kinase-like_dom_sf"/>
</dbReference>
<feature type="region of interest" description="Disordered" evidence="15">
    <location>
        <begin position="738"/>
        <end position="759"/>
    </location>
</feature>
<protein>
    <recommendedName>
        <fullName evidence="17">Protein kinase domain-containing protein</fullName>
    </recommendedName>
</protein>
<feature type="compositionally biased region" description="Polar residues" evidence="15">
    <location>
        <begin position="1287"/>
        <end position="1297"/>
    </location>
</feature>
<evidence type="ECO:0000256" key="12">
    <source>
        <dbReference type="ARBA" id="ARBA00022989"/>
    </source>
</evidence>
<evidence type="ECO:0000256" key="4">
    <source>
        <dbReference type="ARBA" id="ARBA00022527"/>
    </source>
</evidence>
<keyword evidence="13 16" id="KW-0472">Membrane</keyword>
<feature type="compositionally biased region" description="Pro residues" evidence="15">
    <location>
        <begin position="34"/>
        <end position="70"/>
    </location>
</feature>
<dbReference type="Gramene" id="LPERR09G04410.1">
    <property type="protein sequence ID" value="LPERR09G04410.1"/>
    <property type="gene ID" value="LPERR09G04410"/>
</dbReference>
<evidence type="ECO:0000256" key="8">
    <source>
        <dbReference type="ARBA" id="ARBA00022734"/>
    </source>
</evidence>
<evidence type="ECO:0000256" key="5">
    <source>
        <dbReference type="ARBA" id="ARBA00022679"/>
    </source>
</evidence>
<dbReference type="InterPro" id="IPR001220">
    <property type="entry name" value="Legume_lectin_dom"/>
</dbReference>
<feature type="domain" description="Protein kinase" evidence="17">
    <location>
        <begin position="97"/>
        <end position="408"/>
    </location>
</feature>
<comment type="subcellular location">
    <subcellularLocation>
        <location evidence="1">Membrane</location>
        <topology evidence="1">Single-pass type I membrane protein</topology>
    </subcellularLocation>
</comment>